<sequence length="62" mass="6781">MTPMKKLVTYYNLSKEELGKVIFPTKEQVRNAAVSVVIVVSVITLFLALVDLILSASVSSIL</sequence>
<dbReference type="EMBL" id="BX571658">
    <property type="protein sequence ID" value="CAE09601.1"/>
    <property type="molecule type" value="Genomic_DNA"/>
</dbReference>
<dbReference type="HOGENOM" id="CLU_113663_7_2_7"/>
<reference evidence="10 11" key="1">
    <citation type="journal article" date="2003" name="Proc. Natl. Acad. Sci. U.S.A.">
        <title>Complete genome sequence and analysis of Wolinella succinogenes.</title>
        <authorList>
            <person name="Baar C."/>
            <person name="Eppinger M."/>
            <person name="Raddatz G."/>
            <person name="Simon JM."/>
            <person name="Lanz C."/>
            <person name="Klimmek O."/>
            <person name="Nandakumar R."/>
            <person name="Gross R."/>
            <person name="Rosinus A."/>
            <person name="Keller H."/>
            <person name="Jagtap P."/>
            <person name="Linke B."/>
            <person name="Meyer F."/>
            <person name="Lederer H."/>
            <person name="Schuster S.C."/>
        </authorList>
    </citation>
    <scope>NUCLEOTIDE SEQUENCE [LARGE SCALE GENOMIC DNA]</scope>
    <source>
        <strain evidence="11">ATCC 29543 / DSM 1740 / CCUG 13145 / JCM 31913 / LMG 7466 / NCTC 11488 / FDC 602W</strain>
    </source>
</reference>
<keyword evidence="3 9" id="KW-1003">Cell membrane</keyword>
<keyword evidence="5 9" id="KW-0653">Protein transport</keyword>
<dbReference type="InterPro" id="IPR038379">
    <property type="entry name" value="SecE_sf"/>
</dbReference>
<name>Q7MSG2_WOLSU</name>
<protein>
    <recommendedName>
        <fullName evidence="9">Protein translocase subunit SecE</fullName>
    </recommendedName>
</protein>
<dbReference type="InterPro" id="IPR001901">
    <property type="entry name" value="Translocase_SecE/Sec61-g"/>
</dbReference>
<evidence type="ECO:0000313" key="10">
    <source>
        <dbReference type="EMBL" id="CAE09601.1"/>
    </source>
</evidence>
<comment type="similarity">
    <text evidence="9">Belongs to the SecE/SEC61-gamma family.</text>
</comment>
<dbReference type="GO" id="GO:0005886">
    <property type="term" value="C:plasma membrane"/>
    <property type="evidence" value="ECO:0007669"/>
    <property type="project" value="UniProtKB-SubCell"/>
</dbReference>
<evidence type="ECO:0000256" key="2">
    <source>
        <dbReference type="ARBA" id="ARBA00022448"/>
    </source>
</evidence>
<evidence type="ECO:0000256" key="3">
    <source>
        <dbReference type="ARBA" id="ARBA00022475"/>
    </source>
</evidence>
<gene>
    <name evidence="9" type="primary">secE</name>
    <name evidence="10" type="ordered locus">WS0461</name>
</gene>
<proteinExistence type="inferred from homology"/>
<keyword evidence="9" id="KW-0997">Cell inner membrane</keyword>
<evidence type="ECO:0000256" key="4">
    <source>
        <dbReference type="ARBA" id="ARBA00022692"/>
    </source>
</evidence>
<evidence type="ECO:0000256" key="9">
    <source>
        <dbReference type="HAMAP-Rule" id="MF_00422"/>
    </source>
</evidence>
<keyword evidence="11" id="KW-1185">Reference proteome</keyword>
<evidence type="ECO:0000256" key="1">
    <source>
        <dbReference type="ARBA" id="ARBA00004370"/>
    </source>
</evidence>
<feature type="transmembrane region" description="Helical" evidence="9">
    <location>
        <begin position="32"/>
        <end position="54"/>
    </location>
</feature>
<dbReference type="PANTHER" id="PTHR33910">
    <property type="entry name" value="PROTEIN TRANSLOCASE SUBUNIT SECE"/>
    <property type="match status" value="1"/>
</dbReference>
<comment type="subcellular location">
    <subcellularLocation>
        <location evidence="9">Cell inner membrane</location>
        <topology evidence="9">Single-pass membrane protein</topology>
    </subcellularLocation>
    <subcellularLocation>
        <location evidence="1">Membrane</location>
    </subcellularLocation>
</comment>
<dbReference type="Proteomes" id="UP000000422">
    <property type="component" value="Chromosome"/>
</dbReference>
<keyword evidence="4 9" id="KW-0812">Transmembrane</keyword>
<keyword evidence="6 9" id="KW-1133">Transmembrane helix</keyword>
<keyword evidence="8 9" id="KW-0472">Membrane</keyword>
<evidence type="ECO:0000256" key="6">
    <source>
        <dbReference type="ARBA" id="ARBA00022989"/>
    </source>
</evidence>
<evidence type="ECO:0000256" key="8">
    <source>
        <dbReference type="ARBA" id="ARBA00023136"/>
    </source>
</evidence>
<dbReference type="HAMAP" id="MF_00422">
    <property type="entry name" value="SecE"/>
    <property type="match status" value="1"/>
</dbReference>
<dbReference type="KEGG" id="wsu:WS0461"/>
<dbReference type="PANTHER" id="PTHR33910:SF1">
    <property type="entry name" value="PROTEIN TRANSLOCASE SUBUNIT SECE"/>
    <property type="match status" value="1"/>
</dbReference>
<keyword evidence="2 9" id="KW-0813">Transport</keyword>
<evidence type="ECO:0000256" key="7">
    <source>
        <dbReference type="ARBA" id="ARBA00023010"/>
    </source>
</evidence>
<dbReference type="GO" id="GO:0008320">
    <property type="term" value="F:protein transmembrane transporter activity"/>
    <property type="evidence" value="ECO:0007669"/>
    <property type="project" value="UniProtKB-UniRule"/>
</dbReference>
<dbReference type="Pfam" id="PF00584">
    <property type="entry name" value="SecE"/>
    <property type="match status" value="1"/>
</dbReference>
<dbReference type="AlphaFoldDB" id="Q7MSG2"/>
<dbReference type="NCBIfam" id="TIGR00964">
    <property type="entry name" value="secE_bact"/>
    <property type="match status" value="1"/>
</dbReference>
<comment type="subunit">
    <text evidence="9">Component of the Sec protein translocase complex. Heterotrimer consisting of SecY, SecE and SecG subunits. The heterotrimers can form oligomers, although 1 heterotrimer is thought to be able to translocate proteins. Interacts with the ribosome. Interacts with SecDF, and other proteins may be involved. Interacts with SecA.</text>
</comment>
<accession>Q7MSG2</accession>
<comment type="function">
    <text evidence="9">Essential subunit of the Sec protein translocation channel SecYEG. Clamps together the 2 halves of SecY. May contact the channel plug during translocation.</text>
</comment>
<dbReference type="GO" id="GO:0006605">
    <property type="term" value="P:protein targeting"/>
    <property type="evidence" value="ECO:0007669"/>
    <property type="project" value="UniProtKB-UniRule"/>
</dbReference>
<dbReference type="STRING" id="273121.WS0461"/>
<dbReference type="GO" id="GO:0065002">
    <property type="term" value="P:intracellular protein transmembrane transport"/>
    <property type="evidence" value="ECO:0007669"/>
    <property type="project" value="UniProtKB-UniRule"/>
</dbReference>
<evidence type="ECO:0000256" key="5">
    <source>
        <dbReference type="ARBA" id="ARBA00022927"/>
    </source>
</evidence>
<evidence type="ECO:0000313" key="11">
    <source>
        <dbReference type="Proteomes" id="UP000000422"/>
    </source>
</evidence>
<dbReference type="eggNOG" id="COG0690">
    <property type="taxonomic scope" value="Bacteria"/>
</dbReference>
<dbReference type="GO" id="GO:0043952">
    <property type="term" value="P:protein transport by the Sec complex"/>
    <property type="evidence" value="ECO:0007669"/>
    <property type="project" value="UniProtKB-UniRule"/>
</dbReference>
<keyword evidence="7 9" id="KW-0811">Translocation</keyword>
<organism evidence="11">
    <name type="scientific">Wolinella succinogenes (strain ATCC 29543 / DSM 1740 / CCUG 13145 / JCM 31913 / LMG 7466 / NCTC 11488 / FDC 602W)</name>
    <name type="common">Vibrio succinogenes</name>
    <dbReference type="NCBI Taxonomy" id="273121"/>
    <lineage>
        <taxon>Bacteria</taxon>
        <taxon>Pseudomonadati</taxon>
        <taxon>Campylobacterota</taxon>
        <taxon>Epsilonproteobacteria</taxon>
        <taxon>Campylobacterales</taxon>
        <taxon>Helicobacteraceae</taxon>
        <taxon>Wolinella</taxon>
    </lineage>
</organism>
<dbReference type="InterPro" id="IPR005807">
    <property type="entry name" value="SecE_bac"/>
</dbReference>
<dbReference type="Gene3D" id="1.20.5.1030">
    <property type="entry name" value="Preprotein translocase secy subunit"/>
    <property type="match status" value="1"/>
</dbReference>
<dbReference type="GO" id="GO:0009306">
    <property type="term" value="P:protein secretion"/>
    <property type="evidence" value="ECO:0007669"/>
    <property type="project" value="UniProtKB-UniRule"/>
</dbReference>